<accession>J0P939</accession>
<reference evidence="2" key="1">
    <citation type="journal article" date="2012" name="Stand. Genomic Sci.">
        <title>Permanent draft genome sequence of the gliding predator Saprospira grandis strain Sa g1 (= HR1).</title>
        <authorList>
            <person name="Mavromatis K."/>
            <person name="Chertkov O."/>
            <person name="Lapidus A."/>
            <person name="Nolan M."/>
            <person name="Lucas S."/>
            <person name="Tice H."/>
            <person name="Del Rio T.G."/>
            <person name="Cheng J.F."/>
            <person name="Han C."/>
            <person name="Tapia R."/>
            <person name="Bruce D."/>
            <person name="Goodwin L.A."/>
            <person name="Pitluck S."/>
            <person name="Huntemann M."/>
            <person name="Liolios K."/>
            <person name="Pagani I."/>
            <person name="Ivanova N."/>
            <person name="Mikhailova N."/>
            <person name="Pati A."/>
            <person name="Chen A."/>
            <person name="Palaniappan K."/>
            <person name="Land M."/>
            <person name="Brambilla E.M."/>
            <person name="Rohde M."/>
            <person name="Spring S."/>
            <person name="Goker M."/>
            <person name="Detter J.C."/>
            <person name="Bristow J."/>
            <person name="Eisen J.A."/>
            <person name="Markowitz V."/>
            <person name="Hugenholtz P."/>
            <person name="Kyrpides N.C."/>
            <person name="Klenk H.P."/>
            <person name="Woyke T."/>
        </authorList>
    </citation>
    <scope>NUCLEOTIDE SEQUENCE [LARGE SCALE GENOMIC DNA]</scope>
    <source>
        <strain evidence="2">DSM 2844</strain>
    </source>
</reference>
<dbReference type="Proteomes" id="UP000005113">
    <property type="component" value="Unassembled WGS sequence"/>
</dbReference>
<proteinExistence type="predicted"/>
<name>J0P939_9BACT</name>
<evidence type="ECO:0000313" key="2">
    <source>
        <dbReference type="Proteomes" id="UP000005113"/>
    </source>
</evidence>
<dbReference type="HOGENOM" id="CLU_1249898_0_0_10"/>
<dbReference type="RefSeq" id="WP_002659805.1">
    <property type="nucleotide sequence ID" value="NZ_JH719942.1"/>
</dbReference>
<protein>
    <submittedName>
        <fullName evidence="1">Uncharacterized protein</fullName>
    </submittedName>
</protein>
<sequence length="221" mass="25378">MEIFLNPRWIYIGFIIIYVTANYSCTSSREENLKNEIEDVLKTCVIELPEGVETDFFSMNYVLVDSAFFDISICHKIIEPCQKQLLGCKYQCETKGKFILQYDWSNEKVISLTKSCGNFCVDNYYYSVDENGQLRMPYIAQNILAQDTVENIILELTVSQDTIVVVDVVDKVILAETDLKDLIEVIDISESFNLIELKKGTAVLNYESKEGGIKQVKLNWK</sequence>
<organism evidence="1 2">
    <name type="scientific">Saprospira grandis DSM 2844</name>
    <dbReference type="NCBI Taxonomy" id="694433"/>
    <lineage>
        <taxon>Bacteria</taxon>
        <taxon>Pseudomonadati</taxon>
        <taxon>Bacteroidota</taxon>
        <taxon>Saprospiria</taxon>
        <taxon>Saprospirales</taxon>
        <taxon>Saprospiraceae</taxon>
        <taxon>Saprospira</taxon>
    </lineage>
</organism>
<evidence type="ECO:0000313" key="1">
    <source>
        <dbReference type="EMBL" id="EJF54087.1"/>
    </source>
</evidence>
<gene>
    <name evidence="1" type="ORF">SapgrDRAFT_2428</name>
</gene>
<dbReference type="AlphaFoldDB" id="J0P939"/>
<dbReference type="EMBL" id="JH719942">
    <property type="protein sequence ID" value="EJF54087.1"/>
    <property type="molecule type" value="Genomic_DNA"/>
</dbReference>